<reference evidence="2" key="1">
    <citation type="submission" date="2023-02" db="EMBL/GenBank/DDBJ databases">
        <title>Genome of toxic invasive species Heracleum sosnowskyi carries increased number of genes despite the absence of recent whole-genome duplications.</title>
        <authorList>
            <person name="Schelkunov M."/>
            <person name="Shtratnikova V."/>
            <person name="Makarenko M."/>
            <person name="Klepikova A."/>
            <person name="Omelchenko D."/>
            <person name="Novikova G."/>
            <person name="Obukhova E."/>
            <person name="Bogdanov V."/>
            <person name="Penin A."/>
            <person name="Logacheva M."/>
        </authorList>
    </citation>
    <scope>NUCLEOTIDE SEQUENCE</scope>
    <source>
        <strain evidence="2">Hsosn_3</strain>
        <tissue evidence="2">Leaf</tissue>
    </source>
</reference>
<evidence type="ECO:0000313" key="3">
    <source>
        <dbReference type="Proteomes" id="UP001237642"/>
    </source>
</evidence>
<keyword evidence="1" id="KW-0472">Membrane</keyword>
<evidence type="ECO:0000256" key="1">
    <source>
        <dbReference type="SAM" id="Phobius"/>
    </source>
</evidence>
<dbReference type="InterPro" id="IPR038980">
    <property type="entry name" value="ATM_plant"/>
</dbReference>
<reference evidence="2" key="2">
    <citation type="submission" date="2023-05" db="EMBL/GenBank/DDBJ databases">
        <authorList>
            <person name="Schelkunov M.I."/>
        </authorList>
    </citation>
    <scope>NUCLEOTIDE SEQUENCE</scope>
    <source>
        <strain evidence="2">Hsosn_3</strain>
        <tissue evidence="2">Leaf</tissue>
    </source>
</reference>
<sequence>MVIESKISSVVVRSMDKKYGVCFAVCFGFFSEENGYRQSVPYCLSESKISSVVVRSMDKKYVVENLLNELSSYHGAVIRQMKQMVELYIKLAELETKEVPVVTSTFPIDRSCSYHEDSFAHFKGLADSVTVINGINISHAFFGTFWLIQYEKLLGVLETGIFPYFMMVHYVDTELVVDITSAAPCTVNFSLMQEGDAKDFNLKLKASKQELLFSSEESTEYIYTAVVKLQIGLVLIQRQQLSSEPVIPTADQLSWLYVEWSCIKRLPIAYEFVGTNMRQLHVRVKNYHRLLQLCMSLSPSLLAREITQNNLYLIGRIEEAKLLRAQGQHEMAINLTKTMFLPLTCDYGAARGLYWEKYLKHAVTLAEDHMTTDKKSMGRQSQTHCHLAHYADALLQLEALIRRLKSSSKGDKTDYSIKIQELQKQLPMDREEAEQLQARYKHCLVIGDKYDIRVVFRLISLWFKLGGPKDGQGAQSLQDTNKKVTLPRDIRSLRQLERVPVVSSTFPIDRSCQYHEGSFAHFKGLADSVTVMNGMNAPKVLSSDGNIMQLFRFCTGINISHVFFGTFWLMQYEKLLGVMETGIFPYFMMVHYVVFLLISLWFSLSTKPIVVNAMLSTINEGSMKVTKLPQDWVAQKMAKELRVSSVMNGINAPKVVECLGYDGNKYRQLAKSGNDDLRQDAENEKAKAFQEVCKNFRPVMHYFFLERFLHASDWFEKGLLTHEVWQLVQWWVTLLDSEIDTP</sequence>
<name>A0AAD8HNX9_9APIA</name>
<proteinExistence type="predicted"/>
<dbReference type="PANTHER" id="PTHR37079:SF4">
    <property type="entry name" value="SERINE_THREONINE-PROTEIN KINASE ATM"/>
    <property type="match status" value="1"/>
</dbReference>
<dbReference type="EMBL" id="JAUIZM010000008">
    <property type="protein sequence ID" value="KAK1369718.1"/>
    <property type="molecule type" value="Genomic_DNA"/>
</dbReference>
<feature type="transmembrane region" description="Helical" evidence="1">
    <location>
        <begin position="582"/>
        <end position="604"/>
    </location>
</feature>
<keyword evidence="1" id="KW-1133">Transmembrane helix</keyword>
<accession>A0AAD8HNX9</accession>
<dbReference type="GO" id="GO:0006974">
    <property type="term" value="P:DNA damage response"/>
    <property type="evidence" value="ECO:0007669"/>
    <property type="project" value="InterPro"/>
</dbReference>
<dbReference type="AlphaFoldDB" id="A0AAD8HNX9"/>
<gene>
    <name evidence="2" type="ORF">POM88_035810</name>
</gene>
<keyword evidence="1" id="KW-0812">Transmembrane</keyword>
<feature type="transmembrane region" description="Helical" evidence="1">
    <location>
        <begin position="550"/>
        <end position="570"/>
    </location>
</feature>
<organism evidence="2 3">
    <name type="scientific">Heracleum sosnowskyi</name>
    <dbReference type="NCBI Taxonomy" id="360622"/>
    <lineage>
        <taxon>Eukaryota</taxon>
        <taxon>Viridiplantae</taxon>
        <taxon>Streptophyta</taxon>
        <taxon>Embryophyta</taxon>
        <taxon>Tracheophyta</taxon>
        <taxon>Spermatophyta</taxon>
        <taxon>Magnoliopsida</taxon>
        <taxon>eudicotyledons</taxon>
        <taxon>Gunneridae</taxon>
        <taxon>Pentapetalae</taxon>
        <taxon>asterids</taxon>
        <taxon>campanulids</taxon>
        <taxon>Apiales</taxon>
        <taxon>Apiaceae</taxon>
        <taxon>Apioideae</taxon>
        <taxon>apioid superclade</taxon>
        <taxon>Tordylieae</taxon>
        <taxon>Tordyliinae</taxon>
        <taxon>Heracleum</taxon>
    </lineage>
</organism>
<comment type="caution">
    <text evidence="2">The sequence shown here is derived from an EMBL/GenBank/DDBJ whole genome shotgun (WGS) entry which is preliminary data.</text>
</comment>
<dbReference type="Proteomes" id="UP001237642">
    <property type="component" value="Unassembled WGS sequence"/>
</dbReference>
<protein>
    <submittedName>
        <fullName evidence="2">Uncharacterized protein</fullName>
    </submittedName>
</protein>
<dbReference type="GO" id="GO:0004674">
    <property type="term" value="F:protein serine/threonine kinase activity"/>
    <property type="evidence" value="ECO:0007669"/>
    <property type="project" value="InterPro"/>
</dbReference>
<keyword evidence="3" id="KW-1185">Reference proteome</keyword>
<dbReference type="PANTHER" id="PTHR37079">
    <property type="entry name" value="SERINE/THREONINE-PROTEIN KINASE ATM"/>
    <property type="match status" value="1"/>
</dbReference>
<dbReference type="Gene3D" id="3.30.1010.10">
    <property type="entry name" value="Phosphatidylinositol 3-kinase Catalytic Subunit, Chain A, domain 4"/>
    <property type="match status" value="1"/>
</dbReference>
<evidence type="ECO:0000313" key="2">
    <source>
        <dbReference type="EMBL" id="KAK1369718.1"/>
    </source>
</evidence>